<proteinExistence type="predicted"/>
<accession>A0A2N9F9F2</accession>
<evidence type="ECO:0000313" key="1">
    <source>
        <dbReference type="EMBL" id="SPC83788.1"/>
    </source>
</evidence>
<dbReference type="EMBL" id="OIVN01000668">
    <property type="protein sequence ID" value="SPC83788.1"/>
    <property type="molecule type" value="Genomic_DNA"/>
</dbReference>
<name>A0A2N9F9F2_FAGSY</name>
<organism evidence="1">
    <name type="scientific">Fagus sylvatica</name>
    <name type="common">Beechnut</name>
    <dbReference type="NCBI Taxonomy" id="28930"/>
    <lineage>
        <taxon>Eukaryota</taxon>
        <taxon>Viridiplantae</taxon>
        <taxon>Streptophyta</taxon>
        <taxon>Embryophyta</taxon>
        <taxon>Tracheophyta</taxon>
        <taxon>Spermatophyta</taxon>
        <taxon>Magnoliopsida</taxon>
        <taxon>eudicotyledons</taxon>
        <taxon>Gunneridae</taxon>
        <taxon>Pentapetalae</taxon>
        <taxon>rosids</taxon>
        <taxon>fabids</taxon>
        <taxon>Fagales</taxon>
        <taxon>Fagaceae</taxon>
        <taxon>Fagus</taxon>
    </lineage>
</organism>
<dbReference type="AlphaFoldDB" id="A0A2N9F9F2"/>
<protein>
    <submittedName>
        <fullName evidence="1">Uncharacterized protein</fullName>
    </submittedName>
</protein>
<sequence>MTSAQLDGYDTQIGGRIDSETTLVSRSGCGNDTKLDKRMESLAALGEAKSGVA</sequence>
<gene>
    <name evidence="1" type="ORF">FSB_LOCUS11670</name>
</gene>
<reference evidence="1" key="1">
    <citation type="submission" date="2018-02" db="EMBL/GenBank/DDBJ databases">
        <authorList>
            <person name="Cohen D.B."/>
            <person name="Kent A.D."/>
        </authorList>
    </citation>
    <scope>NUCLEOTIDE SEQUENCE</scope>
</reference>